<feature type="region of interest" description="Disordered" evidence="1">
    <location>
        <begin position="163"/>
        <end position="208"/>
    </location>
</feature>
<dbReference type="Proteomes" id="UP001234178">
    <property type="component" value="Unassembled WGS sequence"/>
</dbReference>
<feature type="compositionally biased region" description="Low complexity" evidence="1">
    <location>
        <begin position="39"/>
        <end position="54"/>
    </location>
</feature>
<proteinExistence type="predicted"/>
<accession>A0ABR0B9C1</accession>
<gene>
    <name evidence="2" type="ORF">OUZ56_032584</name>
</gene>
<sequence length="392" mass="42701">MSGRVPLDSARLPRRRPTRSPIPENGRPRGSACRRRRAAGACTGRASSRSSGRPVRAIPSVGSGGWELPLRGPHTRKLPISTWGVVIGSSRAGGDRPLEFRAGHLLHARRDRRGGRVLRGKEGVSCRIRGRCRDGEPASSKSRVRRRELRARDLLQRRLVGRRRPGHLGPEQRISSTIRGRPGDDVPLGGKRRDSAVEPGTGHLLKGGAGRRRRAFRLEPDQRVSGAVRQRGGDREACGAERRDARIELRAAQLFKFGVVGRRPPRVLVADKRVPGGVGRRRGDDEARVAERLHRRGELRAGNLSKLRLVAARAREALEAQIGRGGDARIRARDHAGVGVGHARIGIDDAGIAATVPRHHSGVGRAGVGCDLAPLARAARHHAAERPHHTHR</sequence>
<name>A0ABR0B9C1_9CRUS</name>
<comment type="caution">
    <text evidence="2">The sequence shown here is derived from an EMBL/GenBank/DDBJ whole genome shotgun (WGS) entry which is preliminary data.</text>
</comment>
<dbReference type="EMBL" id="JAOYFB010000041">
    <property type="protein sequence ID" value="KAK4045176.1"/>
    <property type="molecule type" value="Genomic_DNA"/>
</dbReference>
<evidence type="ECO:0000313" key="3">
    <source>
        <dbReference type="Proteomes" id="UP001234178"/>
    </source>
</evidence>
<evidence type="ECO:0008006" key="4">
    <source>
        <dbReference type="Google" id="ProtNLM"/>
    </source>
</evidence>
<organism evidence="2 3">
    <name type="scientific">Daphnia magna</name>
    <dbReference type="NCBI Taxonomy" id="35525"/>
    <lineage>
        <taxon>Eukaryota</taxon>
        <taxon>Metazoa</taxon>
        <taxon>Ecdysozoa</taxon>
        <taxon>Arthropoda</taxon>
        <taxon>Crustacea</taxon>
        <taxon>Branchiopoda</taxon>
        <taxon>Diplostraca</taxon>
        <taxon>Cladocera</taxon>
        <taxon>Anomopoda</taxon>
        <taxon>Daphniidae</taxon>
        <taxon>Daphnia</taxon>
    </lineage>
</organism>
<protein>
    <recommendedName>
        <fullName evidence="4">LigA</fullName>
    </recommendedName>
</protein>
<evidence type="ECO:0000256" key="1">
    <source>
        <dbReference type="SAM" id="MobiDB-lite"/>
    </source>
</evidence>
<evidence type="ECO:0000313" key="2">
    <source>
        <dbReference type="EMBL" id="KAK4045176.1"/>
    </source>
</evidence>
<keyword evidence="3" id="KW-1185">Reference proteome</keyword>
<feature type="region of interest" description="Disordered" evidence="1">
    <location>
        <begin position="1"/>
        <end position="60"/>
    </location>
</feature>
<reference evidence="2 3" key="1">
    <citation type="journal article" date="2023" name="Nucleic Acids Res.">
        <title>The hologenome of Daphnia magna reveals possible DNA methylation and microbiome-mediated evolution of the host genome.</title>
        <authorList>
            <person name="Chaturvedi A."/>
            <person name="Li X."/>
            <person name="Dhandapani V."/>
            <person name="Marshall H."/>
            <person name="Kissane S."/>
            <person name="Cuenca-Cambronero M."/>
            <person name="Asole G."/>
            <person name="Calvet F."/>
            <person name="Ruiz-Romero M."/>
            <person name="Marangio P."/>
            <person name="Guigo R."/>
            <person name="Rago D."/>
            <person name="Mirbahai L."/>
            <person name="Eastwood N."/>
            <person name="Colbourne J.K."/>
            <person name="Zhou J."/>
            <person name="Mallon E."/>
            <person name="Orsini L."/>
        </authorList>
    </citation>
    <scope>NUCLEOTIDE SEQUENCE [LARGE SCALE GENOMIC DNA]</scope>
    <source>
        <strain evidence="2">LRV0_1</strain>
    </source>
</reference>